<keyword evidence="1" id="KW-1133">Transmembrane helix</keyword>
<feature type="domain" description="DUF302" evidence="2">
    <location>
        <begin position="66"/>
        <end position="125"/>
    </location>
</feature>
<name>A0A3B1AL25_9ZZZZ</name>
<dbReference type="SUPFAM" id="SSF103247">
    <property type="entry name" value="TT1751-like"/>
    <property type="match status" value="1"/>
</dbReference>
<evidence type="ECO:0000256" key="1">
    <source>
        <dbReference type="SAM" id="Phobius"/>
    </source>
</evidence>
<dbReference type="Gene3D" id="3.30.310.70">
    <property type="entry name" value="TT1751-like domain"/>
    <property type="match status" value="1"/>
</dbReference>
<reference evidence="3" key="1">
    <citation type="submission" date="2018-06" db="EMBL/GenBank/DDBJ databases">
        <authorList>
            <person name="Zhirakovskaya E."/>
        </authorList>
    </citation>
    <scope>NUCLEOTIDE SEQUENCE</scope>
</reference>
<proteinExistence type="predicted"/>
<gene>
    <name evidence="3" type="ORF">MNBD_GAMMA25-1941</name>
</gene>
<keyword evidence="1" id="KW-0472">Membrane</keyword>
<sequence length="180" mass="18990">MLKIISSFIAGVVVVGILAILFAGQFMFHEHESPFGVEETAARIQANIQALSDHGWKLSGIRNPAKAVAAAGGNVPPVLLVEACSTKYSGPMLKDDDTRILSILMPCTITVFKKDNGKTYVGMMNAGLMGQMFGSKVAEIMGHVAEDQMKFIDFDPSKPAPPLIKIRPGGGAGGKDVGGC</sequence>
<feature type="transmembrane region" description="Helical" evidence="1">
    <location>
        <begin position="7"/>
        <end position="28"/>
    </location>
</feature>
<dbReference type="EMBL" id="UOFY01000008">
    <property type="protein sequence ID" value="VAX06569.1"/>
    <property type="molecule type" value="Genomic_DNA"/>
</dbReference>
<dbReference type="PANTHER" id="PTHR38342">
    <property type="entry name" value="SLR5037 PROTEIN"/>
    <property type="match status" value="1"/>
</dbReference>
<accession>A0A3B1AL25</accession>
<protein>
    <recommendedName>
        <fullName evidence="2">DUF302 domain-containing protein</fullName>
    </recommendedName>
</protein>
<dbReference type="PANTHER" id="PTHR38342:SF2">
    <property type="entry name" value="INNER MEMBRANE OR EXPORTED"/>
    <property type="match status" value="1"/>
</dbReference>
<evidence type="ECO:0000259" key="2">
    <source>
        <dbReference type="Pfam" id="PF03625"/>
    </source>
</evidence>
<organism evidence="3">
    <name type="scientific">hydrothermal vent metagenome</name>
    <dbReference type="NCBI Taxonomy" id="652676"/>
    <lineage>
        <taxon>unclassified sequences</taxon>
        <taxon>metagenomes</taxon>
        <taxon>ecological metagenomes</taxon>
    </lineage>
</organism>
<dbReference type="CDD" id="cd14797">
    <property type="entry name" value="DUF302"/>
    <property type="match status" value="1"/>
</dbReference>
<dbReference type="InterPro" id="IPR035923">
    <property type="entry name" value="TT1751-like_sf"/>
</dbReference>
<dbReference type="AlphaFoldDB" id="A0A3B1AL25"/>
<dbReference type="Pfam" id="PF03625">
    <property type="entry name" value="DUF302"/>
    <property type="match status" value="1"/>
</dbReference>
<keyword evidence="1" id="KW-0812">Transmembrane</keyword>
<evidence type="ECO:0000313" key="3">
    <source>
        <dbReference type="EMBL" id="VAX06569.1"/>
    </source>
</evidence>
<dbReference type="InterPro" id="IPR005180">
    <property type="entry name" value="DUF302"/>
</dbReference>